<reference evidence="6 7" key="1">
    <citation type="journal article" date="2013" name="Genome Announc.">
        <title>Draft Genome Sequence of Arthrobacter gangotriensis Strain Lz1yT, Isolated from a Penguin Rookery Soil Sample Collected in Antarctica, near the Indian Station Dakshin Gangotri.</title>
        <authorList>
            <person name="Shivaji S."/>
            <person name="Ara S."/>
            <person name="Bandi S."/>
            <person name="Singh A."/>
            <person name="Kumar Pinnaka A."/>
        </authorList>
    </citation>
    <scope>NUCLEOTIDE SEQUENCE [LARGE SCALE GENOMIC DNA]</scope>
    <source>
        <strain evidence="6 7">Lz1y</strain>
    </source>
</reference>
<evidence type="ECO:0000259" key="5">
    <source>
        <dbReference type="Pfam" id="PF01266"/>
    </source>
</evidence>
<evidence type="ECO:0000256" key="3">
    <source>
        <dbReference type="ARBA" id="ARBA00022827"/>
    </source>
</evidence>
<dbReference type="Proteomes" id="UP000012015">
    <property type="component" value="Unassembled WGS sequence"/>
</dbReference>
<comment type="cofactor">
    <cofactor evidence="1">
        <name>FAD</name>
        <dbReference type="ChEBI" id="CHEBI:57692"/>
    </cofactor>
</comment>
<dbReference type="SUPFAM" id="SSF51905">
    <property type="entry name" value="FAD/NAD(P)-binding domain"/>
    <property type="match status" value="1"/>
</dbReference>
<proteinExistence type="predicted"/>
<dbReference type="EC" id="1.5.3.1" evidence="6"/>
<dbReference type="Gene3D" id="3.30.9.10">
    <property type="entry name" value="D-Amino Acid Oxidase, subunit A, domain 2"/>
    <property type="match status" value="1"/>
</dbReference>
<evidence type="ECO:0000256" key="2">
    <source>
        <dbReference type="ARBA" id="ARBA00022630"/>
    </source>
</evidence>
<dbReference type="AlphaFoldDB" id="M7MRT3"/>
<dbReference type="EMBL" id="AOCK01000009">
    <property type="protein sequence ID" value="EMQ97716.1"/>
    <property type="molecule type" value="Genomic_DNA"/>
</dbReference>
<protein>
    <submittedName>
        <fullName evidence="6">Sarcosine oxidase, monomeric form</fullName>
        <ecNumber evidence="6">1.5.3.1</ecNumber>
    </submittedName>
</protein>
<dbReference type="InterPro" id="IPR045170">
    <property type="entry name" value="MTOX"/>
</dbReference>
<comment type="caution">
    <text evidence="6">The sequence shown here is derived from an EMBL/GenBank/DDBJ whole genome shotgun (WGS) entry which is preliminary data.</text>
</comment>
<dbReference type="GO" id="GO:0050660">
    <property type="term" value="F:flavin adenine dinucleotide binding"/>
    <property type="evidence" value="ECO:0007669"/>
    <property type="project" value="InterPro"/>
</dbReference>
<sequence length="391" mass="43416">MDGKIAVIGLGTIGSMILWRSSLRTEGVVGFEQFHPASDNTAVGGDTRMFRMAYREGAEFSRLLAKSEELWKELNEVSGQTVLDQSNGALTISSDRGDYIEQFTQSASQTENPYERLAHDRLEQTYPQHRLLPTDIGLFDPRGGLLRTDLAVLTAIEQAKANGARVHASAQIDQIIPHENHVEIEVDGKRLKFEKVVIAAGAWSRNLLPERYSKWLKTGRILLTWYATKHPKEFSAEAFPAFMRDSTDLHMWGAPAIDGSTVKLGGIVPPQEILRMSEMDRNLSPEEINTCNLAVEQFMPGLYPTCVRSKAYPDLYSMDNNPLIGWVDEMPGVYLATGFSGKGFKMASGVGESVASELSSGQPNENIAFANPSRFHTRKPSGHDWERLNLA</sequence>
<keyword evidence="2" id="KW-0285">Flavoprotein</keyword>
<dbReference type="Pfam" id="PF01266">
    <property type="entry name" value="DAO"/>
    <property type="match status" value="1"/>
</dbReference>
<dbReference type="RefSeq" id="WP_007272263.1">
    <property type="nucleotide sequence ID" value="NZ_AOCK01000009.1"/>
</dbReference>
<dbReference type="eggNOG" id="COG0665">
    <property type="taxonomic scope" value="Bacteria"/>
</dbReference>
<dbReference type="Gene3D" id="3.50.50.60">
    <property type="entry name" value="FAD/NAD(P)-binding domain"/>
    <property type="match status" value="1"/>
</dbReference>
<evidence type="ECO:0000256" key="4">
    <source>
        <dbReference type="ARBA" id="ARBA00023002"/>
    </source>
</evidence>
<dbReference type="InterPro" id="IPR006076">
    <property type="entry name" value="FAD-dep_OxRdtase"/>
</dbReference>
<dbReference type="PANTHER" id="PTHR10961">
    <property type="entry name" value="PEROXISOMAL SARCOSINE OXIDASE"/>
    <property type="match status" value="1"/>
</dbReference>
<organism evidence="6 7">
    <name type="scientific">Paeniglutamicibacter gangotriensis Lz1y</name>
    <dbReference type="NCBI Taxonomy" id="1276920"/>
    <lineage>
        <taxon>Bacteria</taxon>
        <taxon>Bacillati</taxon>
        <taxon>Actinomycetota</taxon>
        <taxon>Actinomycetes</taxon>
        <taxon>Micrococcales</taxon>
        <taxon>Micrococcaceae</taxon>
        <taxon>Paeniglutamicibacter</taxon>
    </lineage>
</organism>
<dbReference type="GO" id="GO:0008115">
    <property type="term" value="F:sarcosine oxidase activity"/>
    <property type="evidence" value="ECO:0007669"/>
    <property type="project" value="UniProtKB-EC"/>
</dbReference>
<evidence type="ECO:0000313" key="6">
    <source>
        <dbReference type="EMBL" id="EMQ97716.1"/>
    </source>
</evidence>
<keyword evidence="4 6" id="KW-0560">Oxidoreductase</keyword>
<gene>
    <name evidence="6" type="ORF">ADIAG_03096</name>
</gene>
<dbReference type="PANTHER" id="PTHR10961:SF7">
    <property type="entry name" value="FAD DEPENDENT OXIDOREDUCTASE DOMAIN-CONTAINING PROTEIN"/>
    <property type="match status" value="1"/>
</dbReference>
<name>M7MRT3_9MICC</name>
<evidence type="ECO:0000256" key="1">
    <source>
        <dbReference type="ARBA" id="ARBA00001974"/>
    </source>
</evidence>
<accession>M7MRT3</accession>
<keyword evidence="3" id="KW-0274">FAD</keyword>
<dbReference type="SUPFAM" id="SSF54373">
    <property type="entry name" value="FAD-linked reductases, C-terminal domain"/>
    <property type="match status" value="1"/>
</dbReference>
<feature type="domain" description="FAD dependent oxidoreductase" evidence="5">
    <location>
        <begin position="4"/>
        <end position="355"/>
    </location>
</feature>
<dbReference type="InterPro" id="IPR036188">
    <property type="entry name" value="FAD/NAD-bd_sf"/>
</dbReference>
<evidence type="ECO:0000313" key="7">
    <source>
        <dbReference type="Proteomes" id="UP000012015"/>
    </source>
</evidence>
<dbReference type="STRING" id="1276920.ADIAG_03096"/>
<keyword evidence="7" id="KW-1185">Reference proteome</keyword>